<sequence>MALYATDHGDFYPYSGGSGFSYWPNFLGHYTKTSYFPMVSVNGGSTTQYGAKVISCPSAATPVIDDEYGSRAYGMVAFSAYGASAGARRWTTNNNHLLFGDPWVSAPGLNSPGDYIKSTKMKQMSEFILFADSSFAITHATYAGQDRCYFFLHADWASSSYGLSLRHSGRANMAFYDGHAASRNQAGVKGGVMKVLYGISAEGLFREF</sequence>
<gene>
    <name evidence="1" type="ORF">SDC9_114029</name>
</gene>
<dbReference type="NCBIfam" id="TIGR04294">
    <property type="entry name" value="pre_pil_HX9DG"/>
    <property type="match status" value="1"/>
</dbReference>
<reference evidence="1" key="1">
    <citation type="submission" date="2019-08" db="EMBL/GenBank/DDBJ databases">
        <authorList>
            <person name="Kucharzyk K."/>
            <person name="Murdoch R.W."/>
            <person name="Higgins S."/>
            <person name="Loffler F."/>
        </authorList>
    </citation>
    <scope>NUCLEOTIDE SEQUENCE</scope>
</reference>
<protein>
    <submittedName>
        <fullName evidence="1">Uncharacterized protein</fullName>
    </submittedName>
</protein>
<organism evidence="1">
    <name type="scientific">bioreactor metagenome</name>
    <dbReference type="NCBI Taxonomy" id="1076179"/>
    <lineage>
        <taxon>unclassified sequences</taxon>
        <taxon>metagenomes</taxon>
        <taxon>ecological metagenomes</taxon>
    </lineage>
</organism>
<dbReference type="AlphaFoldDB" id="A0A645BPH4"/>
<dbReference type="EMBL" id="VSSQ01021495">
    <property type="protein sequence ID" value="MPM67112.1"/>
    <property type="molecule type" value="Genomic_DNA"/>
</dbReference>
<comment type="caution">
    <text evidence="1">The sequence shown here is derived from an EMBL/GenBank/DDBJ whole genome shotgun (WGS) entry which is preliminary data.</text>
</comment>
<dbReference type="InterPro" id="IPR027558">
    <property type="entry name" value="Pre_pil_HX9DG_C"/>
</dbReference>
<accession>A0A645BPH4</accession>
<evidence type="ECO:0000313" key="1">
    <source>
        <dbReference type="EMBL" id="MPM67112.1"/>
    </source>
</evidence>
<proteinExistence type="predicted"/>
<name>A0A645BPH4_9ZZZZ</name>